<dbReference type="PANTHER" id="PTHR26379:SF187">
    <property type="entry name" value="OS07G0655300 PROTEIN"/>
    <property type="match status" value="1"/>
</dbReference>
<evidence type="ECO:0000313" key="2">
    <source>
        <dbReference type="Proteomes" id="UP000035680"/>
    </source>
</evidence>
<dbReference type="InterPro" id="IPR045005">
    <property type="entry name" value="BPM1-6"/>
</dbReference>
<dbReference type="SUPFAM" id="SSF49599">
    <property type="entry name" value="TRAF domain-like"/>
    <property type="match status" value="1"/>
</dbReference>
<dbReference type="Gene3D" id="2.60.210.10">
    <property type="entry name" value="Apoptosis, Tumor Necrosis Factor Receptor Associated Protein 2, Chain A"/>
    <property type="match status" value="1"/>
</dbReference>
<feature type="domain" description="MATH" evidence="1">
    <location>
        <begin position="30"/>
        <end position="158"/>
    </location>
</feature>
<evidence type="ECO:0000259" key="1">
    <source>
        <dbReference type="PROSITE" id="PS50144"/>
    </source>
</evidence>
<keyword evidence="2" id="KW-1185">Reference proteome</keyword>
<dbReference type="GO" id="GO:0016567">
    <property type="term" value="P:protein ubiquitination"/>
    <property type="evidence" value="ECO:0007669"/>
    <property type="project" value="InterPro"/>
</dbReference>
<dbReference type="InterPro" id="IPR002083">
    <property type="entry name" value="MATH/TRAF_dom"/>
</dbReference>
<dbReference type="Proteomes" id="UP000035680">
    <property type="component" value="Unassembled WGS sequence"/>
</dbReference>
<organism evidence="2 3">
    <name type="scientific">Strongyloides venezuelensis</name>
    <name type="common">Threadworm</name>
    <dbReference type="NCBI Taxonomy" id="75913"/>
    <lineage>
        <taxon>Eukaryota</taxon>
        <taxon>Metazoa</taxon>
        <taxon>Ecdysozoa</taxon>
        <taxon>Nematoda</taxon>
        <taxon>Chromadorea</taxon>
        <taxon>Rhabditida</taxon>
        <taxon>Tylenchina</taxon>
        <taxon>Panagrolaimomorpha</taxon>
        <taxon>Strongyloidoidea</taxon>
        <taxon>Strongyloididae</taxon>
        <taxon>Strongyloides</taxon>
    </lineage>
</organism>
<dbReference type="AlphaFoldDB" id="A0A0K0F5N3"/>
<protein>
    <submittedName>
        <fullName evidence="3">Speckle-type POZ protein-like (inferred by orthology to a human protein)</fullName>
    </submittedName>
</protein>
<evidence type="ECO:0000313" key="3">
    <source>
        <dbReference type="WBParaSite" id="SVE_0412500.1"/>
    </source>
</evidence>
<dbReference type="STRING" id="75913.A0A0K0F5N3"/>
<name>A0A0K0F5N3_STRVS</name>
<dbReference type="PROSITE" id="PS50144">
    <property type="entry name" value="MATH"/>
    <property type="match status" value="1"/>
</dbReference>
<sequence>MGNHESANVYRLKKDIAKWDLRNIQADVTKFNIVFSIQNFSKRLEVVGQQIRSATCVIQNLDRLEWCLDIYPNGFDQDSKEYVSVFLILLKPERVKVKLKFSILNDKEEKENVIIAKNVIKLGKNEGGGPRKFIKKDLLLNESNGLLINDKLRVLCKVETIETGNTEA</sequence>
<dbReference type="Pfam" id="PF22486">
    <property type="entry name" value="MATH_2"/>
    <property type="match status" value="1"/>
</dbReference>
<reference evidence="3" key="2">
    <citation type="submission" date="2015-08" db="UniProtKB">
        <authorList>
            <consortium name="WormBaseParasite"/>
        </authorList>
    </citation>
    <scope>IDENTIFICATION</scope>
</reference>
<dbReference type="PANTHER" id="PTHR26379">
    <property type="entry name" value="BTB/POZ AND MATH DOMAIN-CONTAINING PROTEIN 1"/>
    <property type="match status" value="1"/>
</dbReference>
<dbReference type="WBParaSite" id="SVE_0412500.1">
    <property type="protein sequence ID" value="SVE_0412500.1"/>
    <property type="gene ID" value="SVE_0412500"/>
</dbReference>
<proteinExistence type="predicted"/>
<dbReference type="InterPro" id="IPR008974">
    <property type="entry name" value="TRAF-like"/>
</dbReference>
<reference evidence="2" key="1">
    <citation type="submission" date="2014-07" db="EMBL/GenBank/DDBJ databases">
        <authorList>
            <person name="Martin A.A"/>
            <person name="De Silva N."/>
        </authorList>
    </citation>
    <scope>NUCLEOTIDE SEQUENCE</scope>
</reference>
<accession>A0A0K0F5N3</accession>